<evidence type="ECO:0000256" key="1">
    <source>
        <dbReference type="ARBA" id="ARBA00007992"/>
    </source>
</evidence>
<dbReference type="GO" id="GO:0071949">
    <property type="term" value="F:FAD binding"/>
    <property type="evidence" value="ECO:0007669"/>
    <property type="project" value="InterPro"/>
</dbReference>
<dbReference type="AlphaFoldDB" id="A0AAV9WMR8"/>
<dbReference type="EMBL" id="JAVHJL010000002">
    <property type="protein sequence ID" value="KAK6508828.1"/>
    <property type="molecule type" value="Genomic_DNA"/>
</dbReference>
<keyword evidence="4" id="KW-0560">Oxidoreductase</keyword>
<dbReference type="InterPro" id="IPR036188">
    <property type="entry name" value="FAD/NAD-bd_sf"/>
</dbReference>
<dbReference type="InterPro" id="IPR002938">
    <property type="entry name" value="FAD-bd"/>
</dbReference>
<dbReference type="InterPro" id="IPR050493">
    <property type="entry name" value="FAD-dep_Monooxygenase_BioMet"/>
</dbReference>
<evidence type="ECO:0000313" key="9">
    <source>
        <dbReference type="EMBL" id="KAK6508828.1"/>
    </source>
</evidence>
<evidence type="ECO:0000256" key="2">
    <source>
        <dbReference type="ARBA" id="ARBA00022630"/>
    </source>
</evidence>
<evidence type="ECO:0000256" key="3">
    <source>
        <dbReference type="ARBA" id="ARBA00022827"/>
    </source>
</evidence>
<evidence type="ECO:0000256" key="6">
    <source>
        <dbReference type="SAM" id="MobiDB-lite"/>
    </source>
</evidence>
<feature type="domain" description="FAD-binding" evidence="8">
    <location>
        <begin position="57"/>
        <end position="416"/>
    </location>
</feature>
<comment type="similarity">
    <text evidence="1">Belongs to the paxM FAD-dependent monooxygenase family.</text>
</comment>
<name>A0AAV9WMR8_9PEZI</name>
<evidence type="ECO:0000256" key="4">
    <source>
        <dbReference type="ARBA" id="ARBA00023002"/>
    </source>
</evidence>
<feature type="transmembrane region" description="Helical" evidence="7">
    <location>
        <begin position="56"/>
        <end position="76"/>
    </location>
</feature>
<proteinExistence type="inferred from homology"/>
<dbReference type="PANTHER" id="PTHR13789">
    <property type="entry name" value="MONOOXYGENASE"/>
    <property type="match status" value="1"/>
</dbReference>
<keyword evidence="7" id="KW-1133">Transmembrane helix</keyword>
<sequence length="512" mass="56406">MVRKKDKMPLRASTTTLPKSNRSNTPSSSSISITPSPIPQQIDVSNFSSFRARTPLRVTIIGAGVAGLCAAIGLTLTGHTVTVYESVSSIKEVGAGIQVAPNAARILDRFGVLEEVVRDGIALERNSLRRWEDDGEIGWVGLMPGVGKKYNAPLLVIHRADLQRILLNRAHSLSIKIHTGCPITAISPDFSTPSIKLASGEWVTDTDLVIAADGIKSFVRSEMARRMGVKDETVSTGDAAYRVVIEEERMRGDPKMRALVKGNMGVRWMGPGGHIMAYPVRSHKLYNMVLIHPIRPHQIDTESWTSPGTKSEMLKTYSGWNSMVKQLLSYVPDDQEVIMEWTLNSHAPLKSWREGRFVLIGDACHPMLPYVAQGAANAIEDAGVLSVTLGMISSAEKIDDALRVYEVVRKERGEAIQASARDTQKVLHLKDGREQEERDRRIRESTIAARGGEKKGNPDLWADLRWQEFMWGVDVMKEAAERWSELTSPPPPPPAPTPSGMSSSAHIRIQAT</sequence>
<evidence type="ECO:0000256" key="7">
    <source>
        <dbReference type="SAM" id="Phobius"/>
    </source>
</evidence>
<dbReference type="SUPFAM" id="SSF54373">
    <property type="entry name" value="FAD-linked reductases, C-terminal domain"/>
    <property type="match status" value="1"/>
</dbReference>
<comment type="caution">
    <text evidence="9">The sequence shown here is derived from an EMBL/GenBank/DDBJ whole genome shotgun (WGS) entry which is preliminary data.</text>
</comment>
<keyword evidence="3" id="KW-0274">FAD</keyword>
<feature type="region of interest" description="Disordered" evidence="6">
    <location>
        <begin position="1"/>
        <end position="37"/>
    </location>
</feature>
<keyword evidence="7" id="KW-0812">Transmembrane</keyword>
<keyword evidence="2" id="KW-0285">Flavoprotein</keyword>
<dbReference type="Pfam" id="PF01494">
    <property type="entry name" value="FAD_binding_3"/>
    <property type="match status" value="1"/>
</dbReference>
<gene>
    <name evidence="9" type="ORF">TWF481_003596</name>
</gene>
<dbReference type="FunFam" id="3.50.50.60:FF:000115">
    <property type="entry name" value="Salicylate hydroxylase, putative"/>
    <property type="match status" value="1"/>
</dbReference>
<keyword evidence="10" id="KW-1185">Reference proteome</keyword>
<dbReference type="GO" id="GO:0004497">
    <property type="term" value="F:monooxygenase activity"/>
    <property type="evidence" value="ECO:0007669"/>
    <property type="project" value="UniProtKB-KW"/>
</dbReference>
<evidence type="ECO:0000256" key="5">
    <source>
        <dbReference type="ARBA" id="ARBA00023033"/>
    </source>
</evidence>
<dbReference type="SUPFAM" id="SSF51905">
    <property type="entry name" value="FAD/NAD(P)-binding domain"/>
    <property type="match status" value="1"/>
</dbReference>
<feature type="compositionally biased region" description="Pro residues" evidence="6">
    <location>
        <begin position="488"/>
        <end position="497"/>
    </location>
</feature>
<accession>A0AAV9WMR8</accession>
<dbReference type="Gene3D" id="3.50.50.60">
    <property type="entry name" value="FAD/NAD(P)-binding domain"/>
    <property type="match status" value="1"/>
</dbReference>
<dbReference type="PRINTS" id="PR00420">
    <property type="entry name" value="RNGMNOXGNASE"/>
</dbReference>
<protein>
    <recommendedName>
        <fullName evidence="8">FAD-binding domain-containing protein</fullName>
    </recommendedName>
</protein>
<feature type="compositionally biased region" description="Low complexity" evidence="6">
    <location>
        <begin position="20"/>
        <end position="37"/>
    </location>
</feature>
<reference evidence="9 10" key="1">
    <citation type="submission" date="2023-08" db="EMBL/GenBank/DDBJ databases">
        <authorList>
            <person name="Palmer J.M."/>
        </authorList>
    </citation>
    <scope>NUCLEOTIDE SEQUENCE [LARGE SCALE GENOMIC DNA]</scope>
    <source>
        <strain evidence="9 10">TWF481</strain>
    </source>
</reference>
<dbReference type="PANTHER" id="PTHR13789:SF147">
    <property type="entry name" value="PUTATIVE (AFU_ORTHOLOGUE AFUA_2G01950)-RELATED"/>
    <property type="match status" value="1"/>
</dbReference>
<keyword evidence="7" id="KW-0472">Membrane</keyword>
<dbReference type="Proteomes" id="UP001370758">
    <property type="component" value="Unassembled WGS sequence"/>
</dbReference>
<evidence type="ECO:0000313" key="10">
    <source>
        <dbReference type="Proteomes" id="UP001370758"/>
    </source>
</evidence>
<keyword evidence="5" id="KW-0503">Monooxygenase</keyword>
<organism evidence="9 10">
    <name type="scientific">Arthrobotrys musiformis</name>
    <dbReference type="NCBI Taxonomy" id="47236"/>
    <lineage>
        <taxon>Eukaryota</taxon>
        <taxon>Fungi</taxon>
        <taxon>Dikarya</taxon>
        <taxon>Ascomycota</taxon>
        <taxon>Pezizomycotina</taxon>
        <taxon>Orbiliomycetes</taxon>
        <taxon>Orbiliales</taxon>
        <taxon>Orbiliaceae</taxon>
        <taxon>Arthrobotrys</taxon>
    </lineage>
</organism>
<evidence type="ECO:0000259" key="8">
    <source>
        <dbReference type="Pfam" id="PF01494"/>
    </source>
</evidence>
<feature type="region of interest" description="Disordered" evidence="6">
    <location>
        <begin position="481"/>
        <end position="512"/>
    </location>
</feature>